<organism evidence="3 4">
    <name type="scientific">Varroa destructor</name>
    <name type="common">Honeybee mite</name>
    <dbReference type="NCBI Taxonomy" id="109461"/>
    <lineage>
        <taxon>Eukaryota</taxon>
        <taxon>Metazoa</taxon>
        <taxon>Ecdysozoa</taxon>
        <taxon>Arthropoda</taxon>
        <taxon>Chelicerata</taxon>
        <taxon>Arachnida</taxon>
        <taxon>Acari</taxon>
        <taxon>Parasitiformes</taxon>
        <taxon>Mesostigmata</taxon>
        <taxon>Gamasina</taxon>
        <taxon>Dermanyssoidea</taxon>
        <taxon>Varroidae</taxon>
        <taxon>Varroa</taxon>
    </lineage>
</organism>
<proteinExistence type="predicted"/>
<dbReference type="RefSeq" id="XP_022671055.1">
    <property type="nucleotide sequence ID" value="XM_022815320.1"/>
</dbReference>
<reference evidence="3" key="1">
    <citation type="submission" date="2021-01" db="UniProtKB">
        <authorList>
            <consortium name="EnsemblMetazoa"/>
        </authorList>
    </citation>
    <scope>IDENTIFICATION</scope>
</reference>
<feature type="compositionally biased region" description="Low complexity" evidence="1">
    <location>
        <begin position="113"/>
        <end position="125"/>
    </location>
</feature>
<keyword evidence="2" id="KW-0812">Transmembrane</keyword>
<keyword evidence="2" id="KW-1133">Transmembrane helix</keyword>
<accession>A0A7M7KUM1</accession>
<keyword evidence="4" id="KW-1185">Reference proteome</keyword>
<dbReference type="Proteomes" id="UP000594260">
    <property type="component" value="Unplaced"/>
</dbReference>
<evidence type="ECO:0000256" key="2">
    <source>
        <dbReference type="SAM" id="Phobius"/>
    </source>
</evidence>
<sequence>MAIGERAWKAVRWGATTIVTIVASVFGAVWSLLAPWSRIRRAPFLTEQPHSDSCNKAVCCGMDLTTHRKDSFEEAERQVHLAVRKPQASTASTVGPDNNLRASRDTPSPTPTPTSASGPGQTSPGSKGGRDPRGQSLTLRQGAQIARHRPPEARHIKATNL</sequence>
<feature type="region of interest" description="Disordered" evidence="1">
    <location>
        <begin position="77"/>
        <end position="161"/>
    </location>
</feature>
<feature type="compositionally biased region" description="Polar residues" evidence="1">
    <location>
        <begin position="87"/>
        <end position="96"/>
    </location>
</feature>
<dbReference type="AlphaFoldDB" id="A0A7M7KUM1"/>
<evidence type="ECO:0000313" key="3">
    <source>
        <dbReference type="EnsemblMetazoa" id="XP_022671055"/>
    </source>
</evidence>
<evidence type="ECO:0000313" key="4">
    <source>
        <dbReference type="Proteomes" id="UP000594260"/>
    </source>
</evidence>
<keyword evidence="2" id="KW-0472">Membrane</keyword>
<name>A0A7M7KUM1_VARDE</name>
<evidence type="ECO:0000256" key="1">
    <source>
        <dbReference type="SAM" id="MobiDB-lite"/>
    </source>
</evidence>
<dbReference type="EnsemblMetazoa" id="XM_022815320">
    <property type="protein sequence ID" value="XP_022671055"/>
    <property type="gene ID" value="LOC111254451"/>
</dbReference>
<feature type="transmembrane region" description="Helical" evidence="2">
    <location>
        <begin position="12"/>
        <end position="33"/>
    </location>
</feature>
<dbReference type="GeneID" id="111254451"/>
<protein>
    <submittedName>
        <fullName evidence="3">Uncharacterized protein</fullName>
    </submittedName>
</protein>